<feature type="compositionally biased region" description="Low complexity" evidence="3">
    <location>
        <begin position="98"/>
        <end position="115"/>
    </location>
</feature>
<feature type="region of interest" description="Disordered" evidence="3">
    <location>
        <begin position="24"/>
        <end position="50"/>
    </location>
</feature>
<feature type="region of interest" description="Disordered" evidence="3">
    <location>
        <begin position="94"/>
        <end position="129"/>
    </location>
</feature>
<proteinExistence type="predicted"/>
<dbReference type="CDD" id="cd10917">
    <property type="entry name" value="CE4_NodB_like_6s_7s"/>
    <property type="match status" value="1"/>
</dbReference>
<name>A0A4P6Q806_9ACTN</name>
<dbReference type="InterPro" id="IPR011330">
    <property type="entry name" value="Glyco_hydro/deAcase_b/a-brl"/>
</dbReference>
<dbReference type="Pfam" id="PF01522">
    <property type="entry name" value="Polysacc_deac_1"/>
    <property type="match status" value="1"/>
</dbReference>
<dbReference type="SUPFAM" id="SSF88713">
    <property type="entry name" value="Glycoside hydrolase/deacetylase"/>
    <property type="match status" value="1"/>
</dbReference>
<dbReference type="EMBL" id="CP036455">
    <property type="protein sequence ID" value="QBI55144.1"/>
    <property type="molecule type" value="Genomic_DNA"/>
</dbReference>
<dbReference type="Gene3D" id="3.20.20.370">
    <property type="entry name" value="Glycoside hydrolase/deacetylase"/>
    <property type="match status" value="1"/>
</dbReference>
<keyword evidence="1" id="KW-0479">Metal-binding</keyword>
<keyword evidence="6" id="KW-1185">Reference proteome</keyword>
<feature type="compositionally biased region" description="Polar residues" evidence="3">
    <location>
        <begin position="28"/>
        <end position="40"/>
    </location>
</feature>
<dbReference type="GO" id="GO:0005975">
    <property type="term" value="P:carbohydrate metabolic process"/>
    <property type="evidence" value="ECO:0007669"/>
    <property type="project" value="InterPro"/>
</dbReference>
<dbReference type="KEGG" id="strr:EKD16_16875"/>
<dbReference type="Proteomes" id="UP000292235">
    <property type="component" value="Chromosome"/>
</dbReference>
<keyword evidence="2 5" id="KW-0378">Hydrolase</keyword>
<dbReference type="GO" id="GO:0046872">
    <property type="term" value="F:metal ion binding"/>
    <property type="evidence" value="ECO:0007669"/>
    <property type="project" value="UniProtKB-KW"/>
</dbReference>
<dbReference type="AlphaFoldDB" id="A0A4P6Q806"/>
<dbReference type="EC" id="3.5.1.104" evidence="5"/>
<feature type="domain" description="NodB homology" evidence="4">
    <location>
        <begin position="367"/>
        <end position="543"/>
    </location>
</feature>
<evidence type="ECO:0000256" key="2">
    <source>
        <dbReference type="ARBA" id="ARBA00022801"/>
    </source>
</evidence>
<dbReference type="PANTHER" id="PTHR10587:SF133">
    <property type="entry name" value="CHITIN DEACETYLASE 1-RELATED"/>
    <property type="match status" value="1"/>
</dbReference>
<feature type="compositionally biased region" description="Basic and acidic residues" evidence="3">
    <location>
        <begin position="116"/>
        <end position="129"/>
    </location>
</feature>
<feature type="compositionally biased region" description="Basic and acidic residues" evidence="3">
    <location>
        <begin position="553"/>
        <end position="565"/>
    </location>
</feature>
<protein>
    <submittedName>
        <fullName evidence="5">Peptidoglycan-N-acetylglucosamine deacetylase</fullName>
        <ecNumber evidence="5">3.5.1.104</ecNumber>
    </submittedName>
</protein>
<dbReference type="InterPro" id="IPR002509">
    <property type="entry name" value="NODB_dom"/>
</dbReference>
<gene>
    <name evidence="5" type="primary">pgdA3</name>
    <name evidence="5" type="ORF">EKD16_16875</name>
</gene>
<dbReference type="PROSITE" id="PS51677">
    <property type="entry name" value="NODB"/>
    <property type="match status" value="1"/>
</dbReference>
<evidence type="ECO:0000313" key="5">
    <source>
        <dbReference type="EMBL" id="QBI55144.1"/>
    </source>
</evidence>
<dbReference type="GO" id="GO:0016810">
    <property type="term" value="F:hydrolase activity, acting on carbon-nitrogen (but not peptide) bonds"/>
    <property type="evidence" value="ECO:0007669"/>
    <property type="project" value="InterPro"/>
</dbReference>
<accession>A0A4P6Q806</accession>
<dbReference type="InterPro" id="IPR050248">
    <property type="entry name" value="Polysacc_deacetylase_ArnD"/>
</dbReference>
<dbReference type="PANTHER" id="PTHR10587">
    <property type="entry name" value="GLYCOSYL TRANSFERASE-RELATED"/>
    <property type="match status" value="1"/>
</dbReference>
<organism evidence="5 6">
    <name type="scientific">Streptomonospora litoralis</name>
    <dbReference type="NCBI Taxonomy" id="2498135"/>
    <lineage>
        <taxon>Bacteria</taxon>
        <taxon>Bacillati</taxon>
        <taxon>Actinomycetota</taxon>
        <taxon>Actinomycetes</taxon>
        <taxon>Streptosporangiales</taxon>
        <taxon>Nocardiopsidaceae</taxon>
        <taxon>Streptomonospora</taxon>
    </lineage>
</organism>
<dbReference type="GO" id="GO:0016020">
    <property type="term" value="C:membrane"/>
    <property type="evidence" value="ECO:0007669"/>
    <property type="project" value="TreeGrafter"/>
</dbReference>
<evidence type="ECO:0000256" key="3">
    <source>
        <dbReference type="SAM" id="MobiDB-lite"/>
    </source>
</evidence>
<reference evidence="5 6" key="1">
    <citation type="submission" date="2019-02" db="EMBL/GenBank/DDBJ databases">
        <authorList>
            <person name="Khodamoradi S."/>
            <person name="Hahnke R.L."/>
            <person name="Kaempfer P."/>
            <person name="Schumann P."/>
            <person name="Rohde M."/>
            <person name="Steinert M."/>
            <person name="Luzhetskyy A."/>
            <person name="Wink J."/>
            <person name="Ruckert C."/>
        </authorList>
    </citation>
    <scope>NUCLEOTIDE SEQUENCE [LARGE SCALE GENOMIC DNA]</scope>
    <source>
        <strain evidence="5 6">M2</strain>
    </source>
</reference>
<evidence type="ECO:0000313" key="6">
    <source>
        <dbReference type="Proteomes" id="UP000292235"/>
    </source>
</evidence>
<sequence length="574" mass="61365">MHSALRHGVTLDDWTVSELICHSRNHTDSPGDTVTGPLSQTDKDPHQLKHHPLGLHMTPLCPRPPKAAGFRSADVRAASAAVALALALTACTGGEADPAASGGSASPSPSSTPATGERDELTVVDSKHIPGLEEKTVTEDLAGGVEAELSYPSIPNADPFTDRLAEIIKLEAHDFAGAEPDAKSYSVDWDVSVARGNVMAVRLTQREKDGDGERTRHSTYWYNTESGHTAYSTELLAGQEQLEKLHSLVEDRLLDRDGVRSASLQPIAEVYDSLGFNANGDLVAEFDEGQVAPAGKGRVRAVVPADEVRPLLSSLGERAQQAAVVVTPKFEIEQAASAPKGGKSAGSVPGMHPPAAGEVDCDDPSSKCIALTFDDGPGARTPRLLNALEKHDAKATFFVTGGPVRQHPDTVRRTYAEGHELANHTVHHPDLTSIAKSGVTDELTTVNKLVRRETGYTMDLMRPPYGATDGAVADVAEKMGQAQILWNVDTYDWRDRDAGIVSDRAVQRAQPGSIVLMHDIHSTTVKAVPEILERLDDKGYTMVTVSQLLGETEPGKKYTEGKPEESPDSPSPSP</sequence>
<evidence type="ECO:0000259" key="4">
    <source>
        <dbReference type="PROSITE" id="PS51677"/>
    </source>
</evidence>
<feature type="region of interest" description="Disordered" evidence="3">
    <location>
        <begin position="549"/>
        <end position="574"/>
    </location>
</feature>
<evidence type="ECO:0000256" key="1">
    <source>
        <dbReference type="ARBA" id="ARBA00022723"/>
    </source>
</evidence>